<dbReference type="InterPro" id="IPR003680">
    <property type="entry name" value="Flavodoxin_fold"/>
</dbReference>
<dbReference type="OrthoDB" id="9798454at2"/>
<dbReference type="Proteomes" id="UP000231259">
    <property type="component" value="Unassembled WGS sequence"/>
</dbReference>
<dbReference type="Gene3D" id="3.40.50.360">
    <property type="match status" value="1"/>
</dbReference>
<proteinExistence type="predicted"/>
<evidence type="ECO:0000256" key="1">
    <source>
        <dbReference type="ARBA" id="ARBA00023002"/>
    </source>
</evidence>
<dbReference type="RefSeq" id="WP_099913090.1">
    <property type="nucleotide sequence ID" value="NZ_AWWI01000160.1"/>
</dbReference>
<dbReference type="PANTHER" id="PTHR47307:SF1">
    <property type="entry name" value="GLUTATHIONE-REGULATED POTASSIUM-EFFLUX SYSTEM ANCILLARY PROTEIN KEFG"/>
    <property type="match status" value="1"/>
</dbReference>
<dbReference type="Pfam" id="PF02525">
    <property type="entry name" value="Flavodoxin_2"/>
    <property type="match status" value="1"/>
</dbReference>
<dbReference type="AlphaFoldDB" id="A0A2G8R837"/>
<dbReference type="SUPFAM" id="SSF52218">
    <property type="entry name" value="Flavoproteins"/>
    <property type="match status" value="1"/>
</dbReference>
<feature type="domain" description="Flavodoxin-like fold" evidence="2">
    <location>
        <begin position="2"/>
        <end position="174"/>
    </location>
</feature>
<evidence type="ECO:0000313" key="3">
    <source>
        <dbReference type="EMBL" id="PIL17704.1"/>
    </source>
</evidence>
<evidence type="ECO:0000313" key="4">
    <source>
        <dbReference type="Proteomes" id="UP000231259"/>
    </source>
</evidence>
<dbReference type="GO" id="GO:0003955">
    <property type="term" value="F:NAD(P)H dehydrogenase (quinone) activity"/>
    <property type="evidence" value="ECO:0007669"/>
    <property type="project" value="TreeGrafter"/>
</dbReference>
<sequence length="229" mass="24755">MTKTLVLLFHPNLAASTTNAAFAKSARAVEGVSVVDMQARYPDSAIDMFTDAEVDAQMLLDADRIVLQFPLQWYATPALLKAWQDAVLTRMYYINAATEGDLLSGTPIMVAMTAGNIPNAYTPEGQNYYDIDALLTPLKATAYRCGLPWHAPYVVYNAGKLDPSELSAAADGYADALRAFIAATAPGHCGHFRSQFRCATVTTCLSATLCAPATIPFILLTQDRPHDSI</sequence>
<organism evidence="3 4">
    <name type="scientific">Puniceibacterium antarcticum</name>
    <dbReference type="NCBI Taxonomy" id="1206336"/>
    <lineage>
        <taxon>Bacteria</taxon>
        <taxon>Pseudomonadati</taxon>
        <taxon>Pseudomonadota</taxon>
        <taxon>Alphaproteobacteria</taxon>
        <taxon>Rhodobacterales</taxon>
        <taxon>Paracoccaceae</taxon>
        <taxon>Puniceibacterium</taxon>
    </lineage>
</organism>
<name>A0A2G8R837_9RHOB</name>
<comment type="caution">
    <text evidence="3">The sequence shown here is derived from an EMBL/GenBank/DDBJ whole genome shotgun (WGS) entry which is preliminary data.</text>
</comment>
<keyword evidence="1" id="KW-0560">Oxidoreductase</keyword>
<dbReference type="GO" id="GO:0009055">
    <property type="term" value="F:electron transfer activity"/>
    <property type="evidence" value="ECO:0007669"/>
    <property type="project" value="TreeGrafter"/>
</dbReference>
<dbReference type="InterPro" id="IPR046980">
    <property type="entry name" value="KefG/KefF"/>
</dbReference>
<reference evidence="3 4" key="1">
    <citation type="submission" date="2013-09" db="EMBL/GenBank/DDBJ databases">
        <title>Genome sequencing of Phaeobacter antarcticus sp. nov. SM1211.</title>
        <authorList>
            <person name="Zhang X.-Y."/>
            <person name="Liu C."/>
            <person name="Chen X.-L."/>
            <person name="Xie B.-B."/>
            <person name="Qin Q.-L."/>
            <person name="Rong J.-C."/>
            <person name="Zhang Y.-Z."/>
        </authorList>
    </citation>
    <scope>NUCLEOTIDE SEQUENCE [LARGE SCALE GENOMIC DNA]</scope>
    <source>
        <strain evidence="3 4">SM1211</strain>
    </source>
</reference>
<protein>
    <recommendedName>
        <fullName evidence="2">Flavodoxin-like fold domain-containing protein</fullName>
    </recommendedName>
</protein>
<keyword evidence="4" id="KW-1185">Reference proteome</keyword>
<gene>
    <name evidence="3" type="ORF">P775_23595</name>
</gene>
<dbReference type="PANTHER" id="PTHR47307">
    <property type="entry name" value="GLUTATHIONE-REGULATED POTASSIUM-EFFLUX SYSTEM ANCILLARY PROTEIN KEFG"/>
    <property type="match status" value="1"/>
</dbReference>
<dbReference type="EMBL" id="AWWI01000160">
    <property type="protein sequence ID" value="PIL17704.1"/>
    <property type="molecule type" value="Genomic_DNA"/>
</dbReference>
<accession>A0A2G8R837</accession>
<dbReference type="GO" id="GO:0010181">
    <property type="term" value="F:FMN binding"/>
    <property type="evidence" value="ECO:0007669"/>
    <property type="project" value="TreeGrafter"/>
</dbReference>
<evidence type="ECO:0000259" key="2">
    <source>
        <dbReference type="Pfam" id="PF02525"/>
    </source>
</evidence>
<dbReference type="InterPro" id="IPR029039">
    <property type="entry name" value="Flavoprotein-like_sf"/>
</dbReference>